<feature type="repeat" description="ANK" evidence="5">
    <location>
        <begin position="30"/>
        <end position="62"/>
    </location>
</feature>
<feature type="compositionally biased region" description="Polar residues" evidence="6">
    <location>
        <begin position="319"/>
        <end position="334"/>
    </location>
</feature>
<dbReference type="STRING" id="7868.ENSCMIP00000004364"/>
<dbReference type="InterPro" id="IPR052311">
    <property type="entry name" value="MMS22L-TONSL_complex_comp"/>
</dbReference>
<dbReference type="PANTHER" id="PTHR46358">
    <property type="entry name" value="TONSOKU-LIKE PROTEIN"/>
    <property type="match status" value="1"/>
</dbReference>
<dbReference type="PROSITE" id="PS50088">
    <property type="entry name" value="ANK_REPEAT"/>
    <property type="match status" value="1"/>
</dbReference>
<evidence type="ECO:0000256" key="5">
    <source>
        <dbReference type="PROSITE-ProRule" id="PRU00023"/>
    </source>
</evidence>
<dbReference type="SUPFAM" id="SSF48403">
    <property type="entry name" value="Ankyrin repeat"/>
    <property type="match status" value="1"/>
</dbReference>
<dbReference type="Gene3D" id="1.25.40.20">
    <property type="entry name" value="Ankyrin repeat-containing domain"/>
    <property type="match status" value="1"/>
</dbReference>
<keyword evidence="8" id="KW-1185">Reference proteome</keyword>
<evidence type="ECO:0000256" key="2">
    <source>
        <dbReference type="ARBA" id="ARBA00022737"/>
    </source>
</evidence>
<dbReference type="Proteomes" id="UP000314986">
    <property type="component" value="Unassembled WGS sequence"/>
</dbReference>
<dbReference type="InterPro" id="IPR036770">
    <property type="entry name" value="Ankyrin_rpt-contain_sf"/>
</dbReference>
<dbReference type="InterPro" id="IPR001611">
    <property type="entry name" value="Leu-rich_rpt"/>
</dbReference>
<dbReference type="GO" id="GO:0000724">
    <property type="term" value="P:double-strand break repair via homologous recombination"/>
    <property type="evidence" value="ECO:0007669"/>
    <property type="project" value="TreeGrafter"/>
</dbReference>
<dbReference type="PROSITE" id="PS50297">
    <property type="entry name" value="ANK_REP_REGION"/>
    <property type="match status" value="1"/>
</dbReference>
<evidence type="ECO:0000313" key="8">
    <source>
        <dbReference type="Proteomes" id="UP000314986"/>
    </source>
</evidence>
<proteinExistence type="predicted"/>
<dbReference type="AlphaFoldDB" id="A0A4W3H2R7"/>
<dbReference type="GO" id="GO:0043596">
    <property type="term" value="C:nuclear replication fork"/>
    <property type="evidence" value="ECO:0007669"/>
    <property type="project" value="TreeGrafter"/>
</dbReference>
<feature type="region of interest" description="Disordered" evidence="6">
    <location>
        <begin position="229"/>
        <end position="291"/>
    </location>
</feature>
<comment type="subcellular location">
    <subcellularLocation>
        <location evidence="1">Nucleus</location>
    </subcellularLocation>
</comment>
<protein>
    <submittedName>
        <fullName evidence="7">Uncharacterized protein</fullName>
    </submittedName>
</protein>
<dbReference type="Pfam" id="PF13857">
    <property type="entry name" value="Ank_5"/>
    <property type="match status" value="1"/>
</dbReference>
<keyword evidence="3" id="KW-0802">TPR repeat</keyword>
<dbReference type="Pfam" id="PF13516">
    <property type="entry name" value="LRR_6"/>
    <property type="match status" value="3"/>
</dbReference>
<dbReference type="InParanoid" id="A0A4W3H2R7"/>
<keyword evidence="2" id="KW-0677">Repeat</keyword>
<keyword evidence="5" id="KW-0040">ANK repeat</keyword>
<reference evidence="7" key="4">
    <citation type="submission" date="2025-08" db="UniProtKB">
        <authorList>
            <consortium name="Ensembl"/>
        </authorList>
    </citation>
    <scope>IDENTIFICATION</scope>
</reference>
<dbReference type="Gene3D" id="3.80.10.10">
    <property type="entry name" value="Ribonuclease Inhibitor"/>
    <property type="match status" value="3"/>
</dbReference>
<reference evidence="8" key="3">
    <citation type="journal article" date="2014" name="Nature">
        <title>Elephant shark genome provides unique insights into gnathostome evolution.</title>
        <authorList>
            <consortium name="International Elephant Shark Genome Sequencing Consortium"/>
            <person name="Venkatesh B."/>
            <person name="Lee A.P."/>
            <person name="Ravi V."/>
            <person name="Maurya A.K."/>
            <person name="Lian M.M."/>
            <person name="Swann J.B."/>
            <person name="Ohta Y."/>
            <person name="Flajnik M.F."/>
            <person name="Sutoh Y."/>
            <person name="Kasahara M."/>
            <person name="Hoon S."/>
            <person name="Gangu V."/>
            <person name="Roy S.W."/>
            <person name="Irimia M."/>
            <person name="Korzh V."/>
            <person name="Kondrychyn I."/>
            <person name="Lim Z.W."/>
            <person name="Tay B.H."/>
            <person name="Tohari S."/>
            <person name="Kong K.W."/>
            <person name="Ho S."/>
            <person name="Lorente-Galdos B."/>
            <person name="Quilez J."/>
            <person name="Marques-Bonet T."/>
            <person name="Raney B.J."/>
            <person name="Ingham P.W."/>
            <person name="Tay A."/>
            <person name="Hillier L.W."/>
            <person name="Minx P."/>
            <person name="Boehm T."/>
            <person name="Wilson R.K."/>
            <person name="Brenner S."/>
            <person name="Warren W.C."/>
        </authorList>
    </citation>
    <scope>NUCLEOTIDE SEQUENCE [LARGE SCALE GENOMIC DNA]</scope>
</reference>
<dbReference type="InterPro" id="IPR032675">
    <property type="entry name" value="LRR_dom_sf"/>
</dbReference>
<evidence type="ECO:0000313" key="7">
    <source>
        <dbReference type="Ensembl" id="ENSCMIP00000004364.1"/>
    </source>
</evidence>
<dbReference type="Ensembl" id="ENSCMIT00000004526.1">
    <property type="protein sequence ID" value="ENSCMIP00000004364.1"/>
    <property type="gene ID" value="ENSCMIG00000002602.1"/>
</dbReference>
<dbReference type="OMA" id="HKAFISH"/>
<reference evidence="8" key="2">
    <citation type="journal article" date="2007" name="PLoS Biol.">
        <title>Survey sequencing and comparative analysis of the elephant shark (Callorhinchus milii) genome.</title>
        <authorList>
            <person name="Venkatesh B."/>
            <person name="Kirkness E.F."/>
            <person name="Loh Y.H."/>
            <person name="Halpern A.L."/>
            <person name="Lee A.P."/>
            <person name="Johnson J."/>
            <person name="Dandona N."/>
            <person name="Viswanathan L.D."/>
            <person name="Tay A."/>
            <person name="Venter J.C."/>
            <person name="Strausberg R.L."/>
            <person name="Brenner S."/>
        </authorList>
    </citation>
    <scope>NUCLEOTIDE SEQUENCE [LARGE SCALE GENOMIC DNA]</scope>
</reference>
<reference evidence="7" key="5">
    <citation type="submission" date="2025-09" db="UniProtKB">
        <authorList>
            <consortium name="Ensembl"/>
        </authorList>
    </citation>
    <scope>IDENTIFICATION</scope>
</reference>
<organism evidence="7 8">
    <name type="scientific">Callorhinchus milii</name>
    <name type="common">Ghost shark</name>
    <dbReference type="NCBI Taxonomy" id="7868"/>
    <lineage>
        <taxon>Eukaryota</taxon>
        <taxon>Metazoa</taxon>
        <taxon>Chordata</taxon>
        <taxon>Craniata</taxon>
        <taxon>Vertebrata</taxon>
        <taxon>Chondrichthyes</taxon>
        <taxon>Holocephali</taxon>
        <taxon>Chimaeriformes</taxon>
        <taxon>Callorhinchidae</taxon>
        <taxon>Callorhinchus</taxon>
    </lineage>
</organism>
<feature type="region of interest" description="Disordered" evidence="6">
    <location>
        <begin position="189"/>
        <end position="208"/>
    </location>
</feature>
<dbReference type="InterPro" id="IPR002110">
    <property type="entry name" value="Ankyrin_rpt"/>
</dbReference>
<dbReference type="GO" id="GO:0031297">
    <property type="term" value="P:replication fork processing"/>
    <property type="evidence" value="ECO:0007669"/>
    <property type="project" value="TreeGrafter"/>
</dbReference>
<evidence type="ECO:0000256" key="3">
    <source>
        <dbReference type="ARBA" id="ARBA00022803"/>
    </source>
</evidence>
<sequence length="733" mass="79551">MNLDMLLAEVVRCLLDAGAKVNDSDDSMCEGITPLHDALNNRRLSVVELLIARGASANLRDKEGSTPQDIINNLCQMSDLDMKTQDRLVNIKRRLQTTSLAAVNGDENFGQVVNPEPSPSLAVTGSKVWNLPELPLGKRASEAELSPPLTEDWLDNSPSKRRRQVTFSSWDADSLEDEILPMFHLTMSSQGSQVTEQNSQPEAGEGTGHWAESQAGVVVDSSMIYSCESDEGSTTDVLQETRDSSSTEISSPSPPFRSHPPPPGNPAPLTDPGDWAGGQADPKAVEKGYHWSDSGLAGDWPCAGQGQDREMAVREGVSKQCTGTHLTPHSSQGAAQPMVSVVGVPLGIRIRVRVRDITFLIGVPHSRTHDVGWLAEQASNRYQQTCGFLPRVTLTSSGARLHPQDLVLHVLRDNEEVLAEVTAWDLPPLSDRYTRCCQLMRLDRVPALAKVLKLQETSPSLDLSDLDLGREQSPPLLRALQRQSETRELRLSSNRLCDRLLEELGSTLATLPGLSHLDLASNRISAPGLMALCDATLGPSDLSLQSLEKLDLSMNALGDACSPSIARLLTTCPRLNTLRLQSCQLTSTFLQCDSLREAIRGSSELKRLCLSHNMLGLNGVKLLTQTLPQHISHLDIASVVGSLSHKAFISHIATYLLQDACALTHLNLSENSLTDDDIQDFASSLMSYPLLVSLDLSGNLGITDTGQELLLSALSSRDSRMDSLILAGCSIKN</sequence>
<keyword evidence="4" id="KW-0539">Nucleus</keyword>
<evidence type="ECO:0000256" key="1">
    <source>
        <dbReference type="ARBA" id="ARBA00004123"/>
    </source>
</evidence>
<feature type="region of interest" description="Disordered" evidence="6">
    <location>
        <begin position="316"/>
        <end position="335"/>
    </location>
</feature>
<dbReference type="SMART" id="SM00368">
    <property type="entry name" value="LRR_RI"/>
    <property type="match status" value="6"/>
</dbReference>
<dbReference type="SMART" id="SM00248">
    <property type="entry name" value="ANK"/>
    <property type="match status" value="1"/>
</dbReference>
<dbReference type="PANTHER" id="PTHR46358:SF1">
    <property type="entry name" value="TONSOKU-LIKE PROTEIN"/>
    <property type="match status" value="1"/>
</dbReference>
<accession>A0A4W3H2R7</accession>
<reference evidence="8" key="1">
    <citation type="journal article" date="2006" name="Science">
        <title>Ancient noncoding elements conserved in the human genome.</title>
        <authorList>
            <person name="Venkatesh B."/>
            <person name="Kirkness E.F."/>
            <person name="Loh Y.H."/>
            <person name="Halpern A.L."/>
            <person name="Lee A.P."/>
            <person name="Johnson J."/>
            <person name="Dandona N."/>
            <person name="Viswanathan L.D."/>
            <person name="Tay A."/>
            <person name="Venter J.C."/>
            <person name="Strausberg R.L."/>
            <person name="Brenner S."/>
        </authorList>
    </citation>
    <scope>NUCLEOTIDE SEQUENCE [LARGE SCALE GENOMIC DNA]</scope>
</reference>
<feature type="region of interest" description="Disordered" evidence="6">
    <location>
        <begin position="142"/>
        <end position="161"/>
    </location>
</feature>
<dbReference type="GeneTree" id="ENSGT00940000160188"/>
<feature type="compositionally biased region" description="Polar residues" evidence="6">
    <location>
        <begin position="189"/>
        <end position="201"/>
    </location>
</feature>
<dbReference type="SUPFAM" id="SSF52047">
    <property type="entry name" value="RNI-like"/>
    <property type="match status" value="1"/>
</dbReference>
<evidence type="ECO:0000256" key="4">
    <source>
        <dbReference type="ARBA" id="ARBA00023242"/>
    </source>
</evidence>
<feature type="compositionally biased region" description="Pro residues" evidence="6">
    <location>
        <begin position="252"/>
        <end position="266"/>
    </location>
</feature>
<evidence type="ECO:0000256" key="6">
    <source>
        <dbReference type="SAM" id="MobiDB-lite"/>
    </source>
</evidence>
<name>A0A4W3H2R7_CALMI</name>